<dbReference type="GO" id="GO:0009927">
    <property type="term" value="F:histidine phosphotransfer kinase activity"/>
    <property type="evidence" value="ECO:0007669"/>
    <property type="project" value="TreeGrafter"/>
</dbReference>
<feature type="transmembrane region" description="Helical" evidence="12">
    <location>
        <begin position="140"/>
        <end position="158"/>
    </location>
</feature>
<dbReference type="Pfam" id="PF02518">
    <property type="entry name" value="HATPase_c"/>
    <property type="match status" value="1"/>
</dbReference>
<dbReference type="InterPro" id="IPR036097">
    <property type="entry name" value="HisK_dim/P_sf"/>
</dbReference>
<keyword evidence="7" id="KW-0418">Kinase</keyword>
<feature type="domain" description="Histidine kinase" evidence="13">
    <location>
        <begin position="322"/>
        <end position="598"/>
    </location>
</feature>
<dbReference type="AlphaFoldDB" id="A0A7S4E2D3"/>
<evidence type="ECO:0000256" key="10">
    <source>
        <dbReference type="PROSITE-ProRule" id="PRU00169"/>
    </source>
</evidence>
<feature type="transmembrane region" description="Helical" evidence="12">
    <location>
        <begin position="6"/>
        <end position="22"/>
    </location>
</feature>
<keyword evidence="5" id="KW-0808">Transferase</keyword>
<dbReference type="Pfam" id="PF01036">
    <property type="entry name" value="Bac_rhodopsin"/>
    <property type="match status" value="1"/>
</dbReference>
<dbReference type="SUPFAM" id="SSF52172">
    <property type="entry name" value="CheY-like"/>
    <property type="match status" value="1"/>
</dbReference>
<dbReference type="Proteomes" id="UP000789595">
    <property type="component" value="Unassembled WGS sequence"/>
</dbReference>
<dbReference type="InterPro" id="IPR001789">
    <property type="entry name" value="Sig_transdc_resp-reg_receiver"/>
</dbReference>
<gene>
    <name evidence="15" type="ORF">PCAL00307_LOCUS1570</name>
    <name evidence="16" type="ORF">PECAL_1P13090</name>
</gene>
<keyword evidence="10" id="KW-0597">Phosphoprotein</keyword>
<dbReference type="EMBL" id="HBIW01001817">
    <property type="protein sequence ID" value="CAE0686136.1"/>
    <property type="molecule type" value="Transcribed_RNA"/>
</dbReference>
<feature type="modified residue" description="4-aspartylphosphate" evidence="10">
    <location>
        <position position="685"/>
    </location>
</feature>
<dbReference type="SUPFAM" id="SSF55874">
    <property type="entry name" value="ATPase domain of HSP90 chaperone/DNA topoisomerase II/histidine kinase"/>
    <property type="match status" value="1"/>
</dbReference>
<dbReference type="SUPFAM" id="SSF81321">
    <property type="entry name" value="Family A G protein-coupled receptor-like"/>
    <property type="match status" value="1"/>
</dbReference>
<proteinExistence type="inferred from homology"/>
<dbReference type="EMBL" id="CAKKNE010000001">
    <property type="protein sequence ID" value="CAH0364918.1"/>
    <property type="molecule type" value="Genomic_DNA"/>
</dbReference>
<evidence type="ECO:0000256" key="7">
    <source>
        <dbReference type="ARBA" id="ARBA00022777"/>
    </source>
</evidence>
<evidence type="ECO:0000259" key="14">
    <source>
        <dbReference type="PROSITE" id="PS50110"/>
    </source>
</evidence>
<dbReference type="Gene3D" id="1.20.1070.10">
    <property type="entry name" value="Rhodopsin 7-helix transmembrane proteins"/>
    <property type="match status" value="1"/>
</dbReference>
<dbReference type="InterPro" id="IPR005467">
    <property type="entry name" value="His_kinase_dom"/>
</dbReference>
<dbReference type="Gene3D" id="1.10.287.130">
    <property type="match status" value="1"/>
</dbReference>
<dbReference type="PRINTS" id="PR00344">
    <property type="entry name" value="BCTRLSENSOR"/>
</dbReference>
<evidence type="ECO:0000256" key="1">
    <source>
        <dbReference type="ARBA" id="ARBA00000085"/>
    </source>
</evidence>
<evidence type="ECO:0000256" key="2">
    <source>
        <dbReference type="ARBA" id="ARBA00004141"/>
    </source>
</evidence>
<keyword evidence="17" id="KW-1185">Reference proteome</keyword>
<evidence type="ECO:0000256" key="3">
    <source>
        <dbReference type="ARBA" id="ARBA00008130"/>
    </source>
</evidence>
<dbReference type="SUPFAM" id="SSF47384">
    <property type="entry name" value="Homodimeric domain of signal transducing histidine kinase"/>
    <property type="match status" value="1"/>
</dbReference>
<dbReference type="SMART" id="SM00387">
    <property type="entry name" value="HATPase_c"/>
    <property type="match status" value="1"/>
</dbReference>
<evidence type="ECO:0000256" key="8">
    <source>
        <dbReference type="ARBA" id="ARBA00022989"/>
    </source>
</evidence>
<evidence type="ECO:0000256" key="12">
    <source>
        <dbReference type="SAM" id="Phobius"/>
    </source>
</evidence>
<feature type="region of interest" description="Disordered" evidence="11">
    <location>
        <begin position="765"/>
        <end position="797"/>
    </location>
</feature>
<dbReference type="PROSITE" id="PS50109">
    <property type="entry name" value="HIS_KIN"/>
    <property type="match status" value="1"/>
</dbReference>
<organism evidence="15">
    <name type="scientific">Pelagomonas calceolata</name>
    <dbReference type="NCBI Taxonomy" id="35677"/>
    <lineage>
        <taxon>Eukaryota</taxon>
        <taxon>Sar</taxon>
        <taxon>Stramenopiles</taxon>
        <taxon>Ochrophyta</taxon>
        <taxon>Pelagophyceae</taxon>
        <taxon>Pelagomonadales</taxon>
        <taxon>Pelagomonadaceae</taxon>
        <taxon>Pelagomonas</taxon>
    </lineage>
</organism>
<comment type="subcellular location">
    <subcellularLocation>
        <location evidence="2">Membrane</location>
        <topology evidence="2">Multi-pass membrane protein</topology>
    </subcellularLocation>
</comment>
<keyword evidence="9 12" id="KW-0472">Membrane</keyword>
<evidence type="ECO:0000313" key="16">
    <source>
        <dbReference type="EMBL" id="CAH0364918.1"/>
    </source>
</evidence>
<keyword evidence="6 12" id="KW-0812">Transmembrane</keyword>
<dbReference type="GO" id="GO:0005886">
    <property type="term" value="C:plasma membrane"/>
    <property type="evidence" value="ECO:0007669"/>
    <property type="project" value="TreeGrafter"/>
</dbReference>
<evidence type="ECO:0000313" key="17">
    <source>
        <dbReference type="Proteomes" id="UP000789595"/>
    </source>
</evidence>
<feature type="transmembrane region" description="Helical" evidence="12">
    <location>
        <begin position="101"/>
        <end position="120"/>
    </location>
</feature>
<evidence type="ECO:0000259" key="13">
    <source>
        <dbReference type="PROSITE" id="PS50109"/>
    </source>
</evidence>
<feature type="compositionally biased region" description="Basic residues" evidence="11">
    <location>
        <begin position="788"/>
        <end position="797"/>
    </location>
</feature>
<dbReference type="GO" id="GO:0000155">
    <property type="term" value="F:phosphorelay sensor kinase activity"/>
    <property type="evidence" value="ECO:0007669"/>
    <property type="project" value="InterPro"/>
</dbReference>
<dbReference type="Gene3D" id="3.30.565.10">
    <property type="entry name" value="Histidine kinase-like ATPase, C-terminal domain"/>
    <property type="match status" value="1"/>
</dbReference>
<feature type="transmembrane region" description="Helical" evidence="12">
    <location>
        <begin position="76"/>
        <end position="94"/>
    </location>
</feature>
<comment type="catalytic activity">
    <reaction evidence="1">
        <text>ATP + protein L-histidine = ADP + protein N-phospho-L-histidine.</text>
        <dbReference type="EC" id="2.7.13.3"/>
    </reaction>
</comment>
<dbReference type="OrthoDB" id="10266508at2759"/>
<reference evidence="15" key="1">
    <citation type="submission" date="2021-01" db="EMBL/GenBank/DDBJ databases">
        <authorList>
            <person name="Corre E."/>
            <person name="Pelletier E."/>
            <person name="Niang G."/>
            <person name="Scheremetjew M."/>
            <person name="Finn R."/>
            <person name="Kale V."/>
            <person name="Holt S."/>
            <person name="Cochrane G."/>
            <person name="Meng A."/>
            <person name="Brown T."/>
            <person name="Cohen L."/>
        </authorList>
    </citation>
    <scope>NUCLEOTIDE SEQUENCE</scope>
    <source>
        <strain evidence="15">CCMP1756</strain>
    </source>
</reference>
<protein>
    <recommendedName>
        <fullName evidence="4">histidine kinase</fullName>
        <ecNumber evidence="4">2.7.13.3</ecNumber>
    </recommendedName>
</protein>
<sequence>MTPSPLYTMVLPGLDLAAVLFLRYSMPTERLKSIFSLGAAASAKASLLCLLSYALIIPNVINEPIDNLITRDACAATTYGVVAFVSTTTLLLSVGWRGLHVLWTTLTVNFVAGLCYVLRATHDVAPRRDFFGVNTPNLRYATWFHTMPLMALLCAHAASCELSVALDMVILAGSVIYAGWLAGGFTSFVPCVLGYTLSAVFLGLLTSMLYDKLLLAAPAESQNPLDALLRGQEMSVRALAMAIVVSWWAFPILQGLTAVDLLDGDNYDLLIVVIETCTKTLCTLVMMQGRIETLEQRHERAQGIENWRLAEQLRAETIFVSYVFHEMRNPYNGIAGHLSCMGDTIREAQLCLTESRGSTLPAAAKRRLASCVDQLVEDVSSANLCSQHMSDVLNNVLDLRRIEEGAMTLSQKPFDGAAVVLDVRDMIRPQEGVRLEASVVDGATGARLDSLPIVGDAVRLRQILLNLLGNACKHTIQGSIEIIATVYSNRRSLPSNLIDEPLQNGFVAVTFEVRDTGCGIDAEHQRTVFAKYVIVDEAGSAPGRQRSGSTEPRLAQSTGLGLAVAQQLVALMGGELRLTSPVHEGRGTRFHFTVLLKTGELHGNEETAAADAAASDELVKRSLPPGLRCLVADDLHFNRKLLRRYLTTTEPFNTLEWNVEECDTGEGVIERVCDSQQKYDILFLDEHYETAGGKLRGSEVLGVLKARVSPEQMPVLITTSGNCLPEDVAYYSSCGADDTFGKPLPNKYDLGRRLLTLLKRKHGAAFIDGNDSPPTHDDKRARPPPRQSARKRSAPGR</sequence>
<name>A0A7S4E2D3_9STRA</name>
<evidence type="ECO:0000256" key="5">
    <source>
        <dbReference type="ARBA" id="ARBA00022679"/>
    </source>
</evidence>
<dbReference type="InterPro" id="IPR003594">
    <property type="entry name" value="HATPase_dom"/>
</dbReference>
<evidence type="ECO:0000256" key="11">
    <source>
        <dbReference type="SAM" id="MobiDB-lite"/>
    </source>
</evidence>
<feature type="domain" description="Response regulatory" evidence="14">
    <location>
        <begin position="628"/>
        <end position="757"/>
    </location>
</feature>
<dbReference type="Gene3D" id="3.40.50.2300">
    <property type="match status" value="1"/>
</dbReference>
<evidence type="ECO:0000256" key="9">
    <source>
        <dbReference type="ARBA" id="ARBA00023136"/>
    </source>
</evidence>
<dbReference type="PANTHER" id="PTHR43047:SF72">
    <property type="entry name" value="OSMOSENSING HISTIDINE PROTEIN KINASE SLN1"/>
    <property type="match status" value="1"/>
</dbReference>
<evidence type="ECO:0000313" key="15">
    <source>
        <dbReference type="EMBL" id="CAE0686136.1"/>
    </source>
</evidence>
<evidence type="ECO:0000256" key="4">
    <source>
        <dbReference type="ARBA" id="ARBA00012438"/>
    </source>
</evidence>
<dbReference type="InterPro" id="IPR011006">
    <property type="entry name" value="CheY-like_superfamily"/>
</dbReference>
<dbReference type="InterPro" id="IPR004358">
    <property type="entry name" value="Sig_transdc_His_kin-like_C"/>
</dbReference>
<feature type="transmembrane region" description="Helical" evidence="12">
    <location>
        <begin position="34"/>
        <end position="56"/>
    </location>
</feature>
<dbReference type="InterPro" id="IPR036890">
    <property type="entry name" value="HATPase_C_sf"/>
</dbReference>
<accession>A0A7S4E2D3</accession>
<reference evidence="16" key="2">
    <citation type="submission" date="2021-11" db="EMBL/GenBank/DDBJ databases">
        <authorList>
            <consortium name="Genoscope - CEA"/>
            <person name="William W."/>
        </authorList>
    </citation>
    <scope>NUCLEOTIDE SEQUENCE</scope>
</reference>
<dbReference type="PANTHER" id="PTHR43047">
    <property type="entry name" value="TWO-COMPONENT HISTIDINE PROTEIN KINASE"/>
    <property type="match status" value="1"/>
</dbReference>
<keyword evidence="8 12" id="KW-1133">Transmembrane helix</keyword>
<dbReference type="EC" id="2.7.13.3" evidence="4"/>
<dbReference type="InterPro" id="IPR001425">
    <property type="entry name" value="Arc/bac/fun_rhodopsins"/>
</dbReference>
<comment type="similarity">
    <text evidence="3">Belongs to the archaeal/bacterial/fungal opsin family.</text>
</comment>
<dbReference type="PROSITE" id="PS50110">
    <property type="entry name" value="RESPONSE_REGULATORY"/>
    <property type="match status" value="1"/>
</dbReference>
<evidence type="ECO:0000256" key="6">
    <source>
        <dbReference type="ARBA" id="ARBA00022692"/>
    </source>
</evidence>